<gene>
    <name evidence="8" type="ORF">DesfrDRAFT_2648</name>
</gene>
<dbReference type="AlphaFoldDB" id="E1JYD3"/>
<dbReference type="EMBL" id="AECZ01000017">
    <property type="protein sequence ID" value="EFL50707.1"/>
    <property type="molecule type" value="Genomic_DNA"/>
</dbReference>
<dbReference type="Proteomes" id="UP000006250">
    <property type="component" value="Unassembled WGS sequence"/>
</dbReference>
<dbReference type="SFLD" id="SFLDG01082">
    <property type="entry name" value="B12-binding_domain_containing"/>
    <property type="match status" value="1"/>
</dbReference>
<dbReference type="PROSITE" id="PS51332">
    <property type="entry name" value="B12_BINDING"/>
    <property type="match status" value="1"/>
</dbReference>
<evidence type="ECO:0000256" key="4">
    <source>
        <dbReference type="ARBA" id="ARBA00023004"/>
    </source>
</evidence>
<dbReference type="GO" id="GO:0003824">
    <property type="term" value="F:catalytic activity"/>
    <property type="evidence" value="ECO:0007669"/>
    <property type="project" value="InterPro"/>
</dbReference>
<reference evidence="8 9" key="1">
    <citation type="submission" date="2010-08" db="EMBL/GenBank/DDBJ databases">
        <title>The draft genome of Desulfovibrio fructosovorans JJ.</title>
        <authorList>
            <consortium name="US DOE Joint Genome Institute (JGI-PGF)"/>
            <person name="Lucas S."/>
            <person name="Copeland A."/>
            <person name="Lapidus A."/>
            <person name="Cheng J.-F."/>
            <person name="Bruce D."/>
            <person name="Goodwin L."/>
            <person name="Pitluck S."/>
            <person name="Land M.L."/>
            <person name="Hauser L."/>
            <person name="Chang Y.-J."/>
            <person name="Jeffries C."/>
            <person name="Wall J.D."/>
            <person name="Stahl D.A."/>
            <person name="Arkin A.P."/>
            <person name="Dehal P."/>
            <person name="Stolyar S.M."/>
            <person name="Hazen T.C."/>
            <person name="Woyke T.J."/>
        </authorList>
    </citation>
    <scope>NUCLEOTIDE SEQUENCE [LARGE SCALE GENOMIC DNA]</scope>
    <source>
        <strain evidence="8 9">JJ</strain>
    </source>
</reference>
<dbReference type="InterPro" id="IPR051198">
    <property type="entry name" value="BchE-like"/>
</dbReference>
<evidence type="ECO:0000313" key="8">
    <source>
        <dbReference type="EMBL" id="EFL50707.1"/>
    </source>
</evidence>
<evidence type="ECO:0000256" key="5">
    <source>
        <dbReference type="ARBA" id="ARBA00023014"/>
    </source>
</evidence>
<comment type="cofactor">
    <cofactor evidence="1">
        <name>[4Fe-4S] cluster</name>
        <dbReference type="ChEBI" id="CHEBI:49883"/>
    </cofactor>
</comment>
<dbReference type="CDD" id="cd02068">
    <property type="entry name" value="radical_SAM_B12_BD"/>
    <property type="match status" value="1"/>
</dbReference>
<dbReference type="eggNOG" id="COG1032">
    <property type="taxonomic scope" value="Bacteria"/>
</dbReference>
<dbReference type="Gene3D" id="3.80.30.20">
    <property type="entry name" value="tm_1862 like domain"/>
    <property type="match status" value="1"/>
</dbReference>
<comment type="caution">
    <text evidence="8">The sequence shown here is derived from an EMBL/GenBank/DDBJ whole genome shotgun (WGS) entry which is preliminary data.</text>
</comment>
<keyword evidence="5" id="KW-0411">Iron-sulfur</keyword>
<proteinExistence type="predicted"/>
<feature type="domain" description="B12-binding" evidence="6">
    <location>
        <begin position="2"/>
        <end position="144"/>
    </location>
</feature>
<dbReference type="InterPro" id="IPR006638">
    <property type="entry name" value="Elp3/MiaA/NifB-like_rSAM"/>
</dbReference>
<keyword evidence="3" id="KW-0479">Metal-binding</keyword>
<dbReference type="GO" id="GO:0031419">
    <property type="term" value="F:cobalamin binding"/>
    <property type="evidence" value="ECO:0007669"/>
    <property type="project" value="InterPro"/>
</dbReference>
<keyword evidence="9" id="KW-1185">Reference proteome</keyword>
<dbReference type="InterPro" id="IPR058240">
    <property type="entry name" value="rSAM_sf"/>
</dbReference>
<dbReference type="STRING" id="596151.DesfrDRAFT_2648"/>
<dbReference type="SUPFAM" id="SSF102114">
    <property type="entry name" value="Radical SAM enzymes"/>
    <property type="match status" value="1"/>
</dbReference>
<evidence type="ECO:0000256" key="2">
    <source>
        <dbReference type="ARBA" id="ARBA00022691"/>
    </source>
</evidence>
<dbReference type="GO" id="GO:0046872">
    <property type="term" value="F:metal ion binding"/>
    <property type="evidence" value="ECO:0007669"/>
    <property type="project" value="UniProtKB-KW"/>
</dbReference>
<evidence type="ECO:0000259" key="6">
    <source>
        <dbReference type="PROSITE" id="PS51332"/>
    </source>
</evidence>
<dbReference type="SFLD" id="SFLDS00029">
    <property type="entry name" value="Radical_SAM"/>
    <property type="match status" value="1"/>
</dbReference>
<dbReference type="InterPro" id="IPR023404">
    <property type="entry name" value="rSAM_horseshoe"/>
</dbReference>
<dbReference type="SMART" id="SM00729">
    <property type="entry name" value="Elp3"/>
    <property type="match status" value="1"/>
</dbReference>
<feature type="domain" description="Radical SAM core" evidence="7">
    <location>
        <begin position="210"/>
        <end position="450"/>
    </location>
</feature>
<accession>E1JYD3</accession>
<keyword evidence="4" id="KW-0408">Iron</keyword>
<evidence type="ECO:0000313" key="9">
    <source>
        <dbReference type="Proteomes" id="UP000006250"/>
    </source>
</evidence>
<dbReference type="CDD" id="cd01335">
    <property type="entry name" value="Radical_SAM"/>
    <property type="match status" value="1"/>
</dbReference>
<dbReference type="RefSeq" id="WP_005994581.1">
    <property type="nucleotide sequence ID" value="NZ_AECZ01000017.1"/>
</dbReference>
<dbReference type="InterPro" id="IPR007197">
    <property type="entry name" value="rSAM"/>
</dbReference>
<dbReference type="Pfam" id="PF02310">
    <property type="entry name" value="B12-binding"/>
    <property type="match status" value="1"/>
</dbReference>
<dbReference type="GO" id="GO:0051539">
    <property type="term" value="F:4 iron, 4 sulfur cluster binding"/>
    <property type="evidence" value="ECO:0007669"/>
    <property type="project" value="UniProtKB-KW"/>
</dbReference>
<dbReference type="PROSITE" id="PS51918">
    <property type="entry name" value="RADICAL_SAM"/>
    <property type="match status" value="1"/>
</dbReference>
<dbReference type="PANTHER" id="PTHR43409">
    <property type="entry name" value="ANAEROBIC MAGNESIUM-PROTOPORPHYRIN IX MONOMETHYL ESTER CYCLASE-RELATED"/>
    <property type="match status" value="1"/>
</dbReference>
<dbReference type="InterPro" id="IPR034466">
    <property type="entry name" value="Methyltransferase_Class_B"/>
</dbReference>
<sequence length="532" mass="58891">MPTLTLFSPTPPDLSAFGVRSLQASLKAAGHTVRLVLFPGSIGLLQEDGSFVYRYPDHIVDAALELAAGSDLVGVSFFTNYFDRAAQLTTAVKDRLGLPVIWGGIHATIRPEEALGHADFVCRGEGETALDELLGALASGRAADAIPGVWTRRDGRIVDNGLRPLIADLDALPFFDFTGVDQYVHAPEADRIIPLSADVLAHALPRVPYRHGRLLCVYRTMTDRGCPHGCAYCNVPTVKTLFAGGGTPYFRNRSVDHVMAELREITARYPFIEGIQLFDDTFFSRRMDWLAAFAASYKKDIGLPLFCQASPTTLSADKLDLLIDAGLCYVEMGIQSGSPKIKRLFRRSESEDTVLAGARLLHERRGKLLTPDYHVIIDSPWETEEDLLETVRLLAKLPKPFGLAIASLVYFPETELYRLAKAEGRIHNEETEIYRRPFYIPPRRNYPSFLLYLLTFQHIPGWVYAALLSPGLTAFFSRHNPTWLYKLAYVAGEGLRLAAKGLAALAGGDIARITGYFKRLVLHDPVVAGRKG</sequence>
<evidence type="ECO:0000259" key="7">
    <source>
        <dbReference type="PROSITE" id="PS51918"/>
    </source>
</evidence>
<dbReference type="OrthoDB" id="9804952at2"/>
<protein>
    <submittedName>
        <fullName evidence="8">Radical SAM domain protein</fullName>
    </submittedName>
</protein>
<dbReference type="SFLD" id="SFLDG01123">
    <property type="entry name" value="methyltransferase_(Class_B)"/>
    <property type="match status" value="1"/>
</dbReference>
<dbReference type="Gene3D" id="3.40.50.280">
    <property type="entry name" value="Cobalamin-binding domain"/>
    <property type="match status" value="1"/>
</dbReference>
<organism evidence="8 9">
    <name type="scientific">Solidesulfovibrio fructosivorans JJ]</name>
    <dbReference type="NCBI Taxonomy" id="596151"/>
    <lineage>
        <taxon>Bacteria</taxon>
        <taxon>Pseudomonadati</taxon>
        <taxon>Thermodesulfobacteriota</taxon>
        <taxon>Desulfovibrionia</taxon>
        <taxon>Desulfovibrionales</taxon>
        <taxon>Desulfovibrionaceae</taxon>
        <taxon>Solidesulfovibrio</taxon>
    </lineage>
</organism>
<dbReference type="InterPro" id="IPR006158">
    <property type="entry name" value="Cobalamin-bd"/>
</dbReference>
<keyword evidence="2" id="KW-0949">S-adenosyl-L-methionine</keyword>
<dbReference type="Pfam" id="PF04055">
    <property type="entry name" value="Radical_SAM"/>
    <property type="match status" value="1"/>
</dbReference>
<evidence type="ECO:0000256" key="1">
    <source>
        <dbReference type="ARBA" id="ARBA00001966"/>
    </source>
</evidence>
<name>E1JYD3_SOLFR</name>
<evidence type="ECO:0000256" key="3">
    <source>
        <dbReference type="ARBA" id="ARBA00022723"/>
    </source>
</evidence>